<comment type="caution">
    <text evidence="4">The sequence shown here is derived from an EMBL/GenBank/DDBJ whole genome shotgun (WGS) entry which is preliminary data.</text>
</comment>
<feature type="transmembrane region" description="Helical" evidence="2">
    <location>
        <begin position="147"/>
        <end position="166"/>
    </location>
</feature>
<evidence type="ECO:0000256" key="1">
    <source>
        <dbReference type="SAM" id="MobiDB-lite"/>
    </source>
</evidence>
<dbReference type="SUPFAM" id="SSF103481">
    <property type="entry name" value="Multidrug resistance efflux transporter EmrE"/>
    <property type="match status" value="2"/>
</dbReference>
<dbReference type="InterPro" id="IPR000620">
    <property type="entry name" value="EamA_dom"/>
</dbReference>
<dbReference type="PANTHER" id="PTHR22911:SF103">
    <property type="entry name" value="BLR2811 PROTEIN"/>
    <property type="match status" value="1"/>
</dbReference>
<evidence type="ECO:0000313" key="4">
    <source>
        <dbReference type="EMBL" id="RVV97415.1"/>
    </source>
</evidence>
<gene>
    <name evidence="4" type="ORF">EKE94_12740</name>
</gene>
<sequence length="316" mass="34080">MTPPDAARSDARVLAADQGDGPRDTTRLGILAMCLTTFIFAAQDGISRHLAAEYNVLMVVMIRYWFFAAFVIAIATRKAGGLRKAAATTQPLLQAARGLILVFEVNIMILAFVFLGLVEAHAIFACYPLIIAALSGPILGERVGWRRWTAIGIGFVGILVILQPGVAMFSPAALIALASATLFALYGLLTRYAARRDTAATSFFWTGTVGAAALTVIGIWQWEPMTAPDWAWMAILCVTASIGHWLLIKTYELAEASAVQPFAYLQLVFASIIGVTLFGETVRTNVAIGTGIVVCAGIFTLWRDGRARKRRGGNRP</sequence>
<organism evidence="4 5">
    <name type="scientific">Mesobaculum littorinae</name>
    <dbReference type="NCBI Taxonomy" id="2486419"/>
    <lineage>
        <taxon>Bacteria</taxon>
        <taxon>Pseudomonadati</taxon>
        <taxon>Pseudomonadota</taxon>
        <taxon>Alphaproteobacteria</taxon>
        <taxon>Rhodobacterales</taxon>
        <taxon>Roseobacteraceae</taxon>
        <taxon>Mesobaculum</taxon>
    </lineage>
</organism>
<keyword evidence="2" id="KW-1133">Transmembrane helix</keyword>
<feature type="transmembrane region" description="Helical" evidence="2">
    <location>
        <begin position="54"/>
        <end position="75"/>
    </location>
</feature>
<feature type="transmembrane region" description="Helical" evidence="2">
    <location>
        <begin position="172"/>
        <end position="189"/>
    </location>
</feature>
<dbReference type="PANTHER" id="PTHR22911">
    <property type="entry name" value="ACYL-MALONYL CONDENSING ENZYME-RELATED"/>
    <property type="match status" value="1"/>
</dbReference>
<feature type="domain" description="EamA" evidence="3">
    <location>
        <begin position="172"/>
        <end position="300"/>
    </location>
</feature>
<feature type="transmembrane region" description="Helical" evidence="2">
    <location>
        <begin position="25"/>
        <end position="42"/>
    </location>
</feature>
<dbReference type="AlphaFoldDB" id="A0A438AFN7"/>
<name>A0A438AFN7_9RHOB</name>
<evidence type="ECO:0000259" key="3">
    <source>
        <dbReference type="Pfam" id="PF00892"/>
    </source>
</evidence>
<proteinExistence type="predicted"/>
<feature type="region of interest" description="Disordered" evidence="1">
    <location>
        <begin position="1"/>
        <end position="20"/>
    </location>
</feature>
<keyword evidence="2" id="KW-0472">Membrane</keyword>
<feature type="domain" description="EamA" evidence="3">
    <location>
        <begin position="28"/>
        <end position="162"/>
    </location>
</feature>
<feature type="transmembrane region" description="Helical" evidence="2">
    <location>
        <begin position="285"/>
        <end position="302"/>
    </location>
</feature>
<keyword evidence="5" id="KW-1185">Reference proteome</keyword>
<evidence type="ECO:0000256" key="2">
    <source>
        <dbReference type="SAM" id="Phobius"/>
    </source>
</evidence>
<keyword evidence="2" id="KW-0812">Transmembrane</keyword>
<feature type="transmembrane region" description="Helical" evidence="2">
    <location>
        <begin position="262"/>
        <end position="279"/>
    </location>
</feature>
<dbReference type="GO" id="GO:0016020">
    <property type="term" value="C:membrane"/>
    <property type="evidence" value="ECO:0007669"/>
    <property type="project" value="InterPro"/>
</dbReference>
<dbReference type="Proteomes" id="UP000285908">
    <property type="component" value="Unassembled WGS sequence"/>
</dbReference>
<protein>
    <submittedName>
        <fullName evidence="4">DMT family transporter</fullName>
    </submittedName>
</protein>
<dbReference type="OrthoDB" id="9807937at2"/>
<feature type="transmembrane region" description="Helical" evidence="2">
    <location>
        <begin position="232"/>
        <end position="250"/>
    </location>
</feature>
<dbReference type="InterPro" id="IPR037185">
    <property type="entry name" value="EmrE-like"/>
</dbReference>
<dbReference type="Pfam" id="PF00892">
    <property type="entry name" value="EamA"/>
    <property type="match status" value="2"/>
</dbReference>
<feature type="transmembrane region" description="Helical" evidence="2">
    <location>
        <begin position="96"/>
        <end position="115"/>
    </location>
</feature>
<reference evidence="4 5" key="1">
    <citation type="submission" date="2018-11" db="EMBL/GenBank/DDBJ databases">
        <title>Mesobaculum littorinae gen. nov., sp. nov., isolated from Littorina scabra that represents a novel genus of the order Rhodobacteraceae.</title>
        <authorList>
            <person name="Li F."/>
        </authorList>
    </citation>
    <scope>NUCLEOTIDE SEQUENCE [LARGE SCALE GENOMIC DNA]</scope>
    <source>
        <strain evidence="4 5">M0103</strain>
    </source>
</reference>
<dbReference type="EMBL" id="RQXX01000004">
    <property type="protein sequence ID" value="RVV97415.1"/>
    <property type="molecule type" value="Genomic_DNA"/>
</dbReference>
<feature type="transmembrane region" description="Helical" evidence="2">
    <location>
        <begin position="121"/>
        <end position="140"/>
    </location>
</feature>
<dbReference type="RefSeq" id="WP_127907010.1">
    <property type="nucleotide sequence ID" value="NZ_RQXX01000004.1"/>
</dbReference>
<evidence type="ECO:0000313" key="5">
    <source>
        <dbReference type="Proteomes" id="UP000285908"/>
    </source>
</evidence>
<accession>A0A438AFN7</accession>
<feature type="transmembrane region" description="Helical" evidence="2">
    <location>
        <begin position="201"/>
        <end position="220"/>
    </location>
</feature>